<proteinExistence type="predicted"/>
<accession>A0ABM7F074</accession>
<dbReference type="Proteomes" id="UP001321542">
    <property type="component" value="Chromosome"/>
</dbReference>
<protein>
    <submittedName>
        <fullName evidence="1">Uncharacterized protein</fullName>
    </submittedName>
</protein>
<dbReference type="RefSeq" id="WP_286246946.1">
    <property type="nucleotide sequence ID" value="NZ_AP018448.1"/>
</dbReference>
<gene>
    <name evidence="1" type="ORF">SGFS_002880</name>
</gene>
<dbReference type="EMBL" id="AP018448">
    <property type="protein sequence ID" value="BBC28997.1"/>
    <property type="molecule type" value="Genomic_DNA"/>
</dbReference>
<evidence type="ECO:0000313" key="1">
    <source>
        <dbReference type="EMBL" id="BBC28997.1"/>
    </source>
</evidence>
<reference evidence="1 2" key="2">
    <citation type="journal article" date="2023" name="ChemBioChem">
        <title>Acyltransferase Domain Exchange between Two Independent Type I Polyketide Synthases in the Same Producer Strain of Macrolide Antibiotics.</title>
        <authorList>
            <person name="Kudo F."/>
            <person name="Kishikawa K."/>
            <person name="Tsuboi K."/>
            <person name="Kido T."/>
            <person name="Usui T."/>
            <person name="Hashimoto J."/>
            <person name="Shin-Ya K."/>
            <person name="Miyanaga A."/>
            <person name="Eguchi T."/>
        </authorList>
    </citation>
    <scope>NUCLEOTIDE SEQUENCE [LARGE SCALE GENOMIC DNA]</scope>
    <source>
        <strain evidence="1 2">A-8890</strain>
    </source>
</reference>
<sequence length="95" mass="10086">MGAAPDVLLRRSHQEAVRALARLGDARALPSLLAALDSGVDVWRAIQGAGHLPQAADQLAPRLRDHLHRLDLSQQWNEMSADAILAALAALGDPA</sequence>
<dbReference type="InterPro" id="IPR004155">
    <property type="entry name" value="PBS_lyase_HEAT"/>
</dbReference>
<keyword evidence="2" id="KW-1185">Reference proteome</keyword>
<name>A0ABM7F074_9ACTN</name>
<dbReference type="Pfam" id="PF03130">
    <property type="entry name" value="HEAT_PBS"/>
    <property type="match status" value="1"/>
</dbReference>
<organism evidence="1 2">
    <name type="scientific">Streptomyces graminofaciens</name>
    <dbReference type="NCBI Taxonomy" id="68212"/>
    <lineage>
        <taxon>Bacteria</taxon>
        <taxon>Bacillati</taxon>
        <taxon>Actinomycetota</taxon>
        <taxon>Actinomycetes</taxon>
        <taxon>Kitasatosporales</taxon>
        <taxon>Streptomycetaceae</taxon>
        <taxon>Streptomyces</taxon>
    </lineage>
</organism>
<reference evidence="1 2" key="1">
    <citation type="journal article" date="2010" name="ChemBioChem">
        <title>Cloning and characterization of the biosynthetic gene cluster of 16-membered macrolide antibiotic FD-891: involvement of a dual functional cytochrome P450 monooxygenase catalyzing epoxidation and hydroxylation.</title>
        <authorList>
            <person name="Kudo F."/>
            <person name="Motegi A."/>
            <person name="Mizoue K."/>
            <person name="Eguchi T."/>
        </authorList>
    </citation>
    <scope>NUCLEOTIDE SEQUENCE [LARGE SCALE GENOMIC DNA]</scope>
    <source>
        <strain evidence="1 2">A-8890</strain>
    </source>
</reference>
<evidence type="ECO:0000313" key="2">
    <source>
        <dbReference type="Proteomes" id="UP001321542"/>
    </source>
</evidence>